<dbReference type="Gene3D" id="1.10.260.40">
    <property type="entry name" value="lambda repressor-like DNA-binding domains"/>
    <property type="match status" value="1"/>
</dbReference>
<dbReference type="CDD" id="cd00093">
    <property type="entry name" value="HTH_XRE"/>
    <property type="match status" value="1"/>
</dbReference>
<dbReference type="InterPro" id="IPR001387">
    <property type="entry name" value="Cro/C1-type_HTH"/>
</dbReference>
<dbReference type="SUPFAM" id="SSF47413">
    <property type="entry name" value="lambda repressor-like DNA-binding domains"/>
    <property type="match status" value="1"/>
</dbReference>
<evidence type="ECO:0000259" key="1">
    <source>
        <dbReference type="PROSITE" id="PS50943"/>
    </source>
</evidence>
<dbReference type="RefSeq" id="WP_211972201.1">
    <property type="nucleotide sequence ID" value="NZ_JAGTXB010000003.1"/>
</dbReference>
<proteinExistence type="predicted"/>
<name>A0ABS5IVV7_9BACT</name>
<keyword evidence="3" id="KW-1185">Reference proteome</keyword>
<evidence type="ECO:0000313" key="2">
    <source>
        <dbReference type="EMBL" id="MBS0027089.1"/>
    </source>
</evidence>
<evidence type="ECO:0000313" key="3">
    <source>
        <dbReference type="Proteomes" id="UP000676386"/>
    </source>
</evidence>
<reference evidence="2 3" key="1">
    <citation type="submission" date="2021-04" db="EMBL/GenBank/DDBJ databases">
        <title>Chitinophaga sp. nov., isolated from the rhizosphere soil.</title>
        <authorList>
            <person name="He S."/>
        </authorList>
    </citation>
    <scope>NUCLEOTIDE SEQUENCE [LARGE SCALE GENOMIC DNA]</scope>
    <source>
        <strain evidence="2 3">2R12</strain>
    </source>
</reference>
<dbReference type="Pfam" id="PF01381">
    <property type="entry name" value="HTH_3"/>
    <property type="match status" value="1"/>
</dbReference>
<comment type="caution">
    <text evidence="2">The sequence shown here is derived from an EMBL/GenBank/DDBJ whole genome shotgun (WGS) entry which is preliminary data.</text>
</comment>
<sequence>MEKSINSTNVAHMGRRVERIRRLRGFSQTQLGERLGGMSKQAVSKLEQSEKLDDEKIEKIAQALEVTVEGLKKYHEEQVLYNTINFYDSSGVTASGICANNIENLNTFDIHQAMSLYEKLIAREKQTADNLKKQKQ</sequence>
<dbReference type="Proteomes" id="UP000676386">
    <property type="component" value="Unassembled WGS sequence"/>
</dbReference>
<dbReference type="SMART" id="SM00530">
    <property type="entry name" value="HTH_XRE"/>
    <property type="match status" value="1"/>
</dbReference>
<dbReference type="InterPro" id="IPR010982">
    <property type="entry name" value="Lambda_DNA-bd_dom_sf"/>
</dbReference>
<dbReference type="EMBL" id="JAGTXB010000003">
    <property type="protein sequence ID" value="MBS0027089.1"/>
    <property type="molecule type" value="Genomic_DNA"/>
</dbReference>
<accession>A0ABS5IVV7</accession>
<organism evidence="2 3">
    <name type="scientific">Chitinophaga hostae</name>
    <dbReference type="NCBI Taxonomy" id="2831022"/>
    <lineage>
        <taxon>Bacteria</taxon>
        <taxon>Pseudomonadati</taxon>
        <taxon>Bacteroidota</taxon>
        <taxon>Chitinophagia</taxon>
        <taxon>Chitinophagales</taxon>
        <taxon>Chitinophagaceae</taxon>
        <taxon>Chitinophaga</taxon>
    </lineage>
</organism>
<feature type="domain" description="HTH cro/C1-type" evidence="1">
    <location>
        <begin position="17"/>
        <end position="71"/>
    </location>
</feature>
<protein>
    <submittedName>
        <fullName evidence="2">Helix-turn-helix transcriptional regulator</fullName>
    </submittedName>
</protein>
<dbReference type="PROSITE" id="PS50943">
    <property type="entry name" value="HTH_CROC1"/>
    <property type="match status" value="1"/>
</dbReference>
<gene>
    <name evidence="2" type="ORF">KE626_07190</name>
</gene>